<keyword evidence="3" id="KW-1185">Reference proteome</keyword>
<evidence type="ECO:0000313" key="3">
    <source>
        <dbReference type="Proteomes" id="UP000184236"/>
    </source>
</evidence>
<feature type="transmembrane region" description="Helical" evidence="1">
    <location>
        <begin position="255"/>
        <end position="273"/>
    </location>
</feature>
<protein>
    <submittedName>
        <fullName evidence="2">Uncharacterized protein</fullName>
    </submittedName>
</protein>
<name>A0A1M5B146_9FLAO</name>
<organism evidence="2 3">
    <name type="scientific">Chryseobacterium takakiae</name>
    <dbReference type="NCBI Taxonomy" id="1302685"/>
    <lineage>
        <taxon>Bacteria</taxon>
        <taxon>Pseudomonadati</taxon>
        <taxon>Bacteroidota</taxon>
        <taxon>Flavobacteriia</taxon>
        <taxon>Flavobacteriales</taxon>
        <taxon>Weeksellaceae</taxon>
        <taxon>Chryseobacterium group</taxon>
        <taxon>Chryseobacterium</taxon>
    </lineage>
</organism>
<keyword evidence="1" id="KW-0472">Membrane</keyword>
<dbReference type="Proteomes" id="UP000184236">
    <property type="component" value="Unassembled WGS sequence"/>
</dbReference>
<dbReference type="AlphaFoldDB" id="A0A1M5B146"/>
<gene>
    <name evidence="2" type="ORF">SAMN05444408_11627</name>
</gene>
<evidence type="ECO:0000256" key="1">
    <source>
        <dbReference type="SAM" id="Phobius"/>
    </source>
</evidence>
<dbReference type="RefSeq" id="WP_072885919.1">
    <property type="nucleotide sequence ID" value="NZ_FQVO01000016.1"/>
</dbReference>
<accession>A0A1M5B146</accession>
<keyword evidence="1" id="KW-1133">Transmembrane helix</keyword>
<proteinExistence type="predicted"/>
<reference evidence="3" key="1">
    <citation type="submission" date="2016-11" db="EMBL/GenBank/DDBJ databases">
        <authorList>
            <person name="Varghese N."/>
            <person name="Submissions S."/>
        </authorList>
    </citation>
    <scope>NUCLEOTIDE SEQUENCE [LARGE SCALE GENOMIC DNA]</scope>
    <source>
        <strain evidence="3">DSM 26898</strain>
    </source>
</reference>
<dbReference type="STRING" id="1302685.SAMN05444408_11627"/>
<keyword evidence="1" id="KW-0812">Transmembrane</keyword>
<feature type="transmembrane region" description="Helical" evidence="1">
    <location>
        <begin position="215"/>
        <end position="235"/>
    </location>
</feature>
<sequence length="301" mass="34443">MVPLEERIGYLARVSENAKLSAFNDFLSGKVYITASGQNSNESEEIFYGLIDAILSNNKLNFESYYNKKNKSKPSKGSPAPFVNDDFLIFSLISGIVKFNLDKTWIKDIVSIRNRNSITITFENILNENYYSTSNLPEIVFMFISINGQSLMTNDFVGFTYTRITGNVKLFENRSDFQILCSLKAYDTIFLLKDVPDKKEVDLLKKFNANFINRIKYISWIVQAMLFGLLVYAILKLPNYSPESIKFIDKYNYAFTIFGALGLSFLGNVIPVIRNTSQKIIMQLFGYPKEMLNDLKISNNS</sequence>
<evidence type="ECO:0000313" key="2">
    <source>
        <dbReference type="EMBL" id="SHF36047.1"/>
    </source>
</evidence>
<dbReference type="OrthoDB" id="883901at2"/>
<dbReference type="EMBL" id="FQVO01000016">
    <property type="protein sequence ID" value="SHF36047.1"/>
    <property type="molecule type" value="Genomic_DNA"/>
</dbReference>